<sequence length="303" mass="31514">MTWKGKWRRIAATAGIIPMVAMAWVLPASAAQTHQIQPGDTLSEIAEIYGVSLKTLARYNGIADPNTIYIGEDITIPAAGGDQVSYASSPSVTSGTYTVASGDSLWDIASHIGATVEQLLSANPQIGDPGLIGIGDVVNVPAAGGTGGGSSTITASAPAPVSDVTRDQVGWMLADVAASYGLDPSLVQALAWQESGWRQGAVSSAGAVGVMQLMPETASWISANLVGNTLNVEDSVSDNIVAGTAFLRWLADRAGDETTLIAAYYQGLYSVENHGMLPDTEQYVASIQSIRQYINRYGAPPPS</sequence>
<evidence type="ECO:0000313" key="4">
    <source>
        <dbReference type="EMBL" id="CCF82734.1"/>
    </source>
</evidence>
<dbReference type="Gene3D" id="3.10.350.10">
    <property type="entry name" value="LysM domain"/>
    <property type="match status" value="2"/>
</dbReference>
<dbReference type="InterPro" id="IPR008258">
    <property type="entry name" value="Transglycosylase_SLT_dom_1"/>
</dbReference>
<dbReference type="PANTHER" id="PTHR37423:SF2">
    <property type="entry name" value="MEMBRANE-BOUND LYTIC MUREIN TRANSGLYCOSYLASE C"/>
    <property type="match status" value="1"/>
</dbReference>
<evidence type="ECO:0000256" key="1">
    <source>
        <dbReference type="ARBA" id="ARBA00007734"/>
    </source>
</evidence>
<dbReference type="OrthoDB" id="9815002at2"/>
<feature type="signal peptide" evidence="2">
    <location>
        <begin position="1"/>
        <end position="30"/>
    </location>
</feature>
<feature type="domain" description="LysM" evidence="3">
    <location>
        <begin position="32"/>
        <end position="76"/>
    </location>
</feature>
<dbReference type="AlphaFoldDB" id="I4EDH2"/>
<organism evidence="4 5">
    <name type="scientific">Nitrolancea hollandica Lb</name>
    <dbReference type="NCBI Taxonomy" id="1129897"/>
    <lineage>
        <taxon>Bacteria</taxon>
        <taxon>Pseudomonadati</taxon>
        <taxon>Thermomicrobiota</taxon>
        <taxon>Thermomicrobia</taxon>
        <taxon>Sphaerobacterales</taxon>
        <taxon>Sphaerobacterineae</taxon>
        <taxon>Sphaerobacteraceae</taxon>
        <taxon>Nitrolancea</taxon>
    </lineage>
</organism>
<dbReference type="Pfam" id="PF01476">
    <property type="entry name" value="LysM"/>
    <property type="match status" value="2"/>
</dbReference>
<dbReference type="CDD" id="cd00118">
    <property type="entry name" value="LysM"/>
    <property type="match status" value="2"/>
</dbReference>
<keyword evidence="2" id="KW-0732">Signal</keyword>
<dbReference type="SUPFAM" id="SSF53955">
    <property type="entry name" value="Lysozyme-like"/>
    <property type="match status" value="1"/>
</dbReference>
<dbReference type="PROSITE" id="PS51782">
    <property type="entry name" value="LYSM"/>
    <property type="match status" value="2"/>
</dbReference>
<gene>
    <name evidence="4" type="ORF">NITHO_1500003</name>
</gene>
<reference evidence="4 5" key="1">
    <citation type="journal article" date="2012" name="ISME J.">
        <title>Nitrification expanded: discovery, physiology and genomics of a nitrite-oxidizing bacterium from the phylum Chloroflexi.</title>
        <authorList>
            <person name="Sorokin D.Y."/>
            <person name="Lucker S."/>
            <person name="Vejmelkova D."/>
            <person name="Kostrikina N.A."/>
            <person name="Kleerebezem R."/>
            <person name="Rijpstra W.I."/>
            <person name="Damste J.S."/>
            <person name="Le Paslier D."/>
            <person name="Muyzer G."/>
            <person name="Wagner M."/>
            <person name="van Loosdrecht M.C."/>
            <person name="Daims H."/>
        </authorList>
    </citation>
    <scope>NUCLEOTIDE SEQUENCE [LARGE SCALE GENOMIC DNA]</scope>
    <source>
        <strain evidence="5">none</strain>
    </source>
</reference>
<accession>I4EDH2</accession>
<dbReference type="InterPro" id="IPR018392">
    <property type="entry name" value="LysM"/>
</dbReference>
<dbReference type="SUPFAM" id="SSF54106">
    <property type="entry name" value="LysM domain"/>
    <property type="match status" value="2"/>
</dbReference>
<dbReference type="SMART" id="SM00257">
    <property type="entry name" value="LysM"/>
    <property type="match status" value="2"/>
</dbReference>
<dbReference type="Proteomes" id="UP000004221">
    <property type="component" value="Unassembled WGS sequence"/>
</dbReference>
<evidence type="ECO:0000259" key="3">
    <source>
        <dbReference type="PROSITE" id="PS51782"/>
    </source>
</evidence>
<dbReference type="InterPro" id="IPR036779">
    <property type="entry name" value="LysM_dom_sf"/>
</dbReference>
<feature type="domain" description="LysM" evidence="3">
    <location>
        <begin position="95"/>
        <end position="140"/>
    </location>
</feature>
<name>I4EDH2_9BACT</name>
<feature type="chain" id="PRO_5003688794" evidence="2">
    <location>
        <begin position="31"/>
        <end position="303"/>
    </location>
</feature>
<proteinExistence type="inferred from homology"/>
<dbReference type="Gene3D" id="1.10.530.10">
    <property type="match status" value="1"/>
</dbReference>
<dbReference type="InterPro" id="IPR023346">
    <property type="entry name" value="Lysozyme-like_dom_sf"/>
</dbReference>
<evidence type="ECO:0000313" key="5">
    <source>
        <dbReference type="Proteomes" id="UP000004221"/>
    </source>
</evidence>
<dbReference type="PANTHER" id="PTHR37423">
    <property type="entry name" value="SOLUBLE LYTIC MUREIN TRANSGLYCOSYLASE-RELATED"/>
    <property type="match status" value="1"/>
</dbReference>
<keyword evidence="5" id="KW-1185">Reference proteome</keyword>
<dbReference type="EMBL" id="CAGS01000058">
    <property type="protein sequence ID" value="CCF82734.1"/>
    <property type="molecule type" value="Genomic_DNA"/>
</dbReference>
<evidence type="ECO:0000256" key="2">
    <source>
        <dbReference type="SAM" id="SignalP"/>
    </source>
</evidence>
<protein>
    <submittedName>
        <fullName evidence="4">Lytic transglycosylase catalytic</fullName>
    </submittedName>
</protein>
<dbReference type="Pfam" id="PF01464">
    <property type="entry name" value="SLT"/>
    <property type="match status" value="1"/>
</dbReference>
<comment type="similarity">
    <text evidence="1">Belongs to the transglycosylase Slt family.</text>
</comment>
<comment type="caution">
    <text evidence="4">The sequence shown here is derived from an EMBL/GenBank/DDBJ whole genome shotgun (WGS) entry which is preliminary data.</text>
</comment>
<dbReference type="RefSeq" id="WP_008475080.1">
    <property type="nucleotide sequence ID" value="NZ_CAGS01000058.1"/>
</dbReference>